<protein>
    <recommendedName>
        <fullName evidence="3">Enoyl-CoA hydratase</fullName>
    </recommendedName>
</protein>
<evidence type="ECO:0008006" key="3">
    <source>
        <dbReference type="Google" id="ProtNLM"/>
    </source>
</evidence>
<gene>
    <name evidence="1" type="ORF">GCM10017579_23490</name>
</gene>
<reference evidence="1" key="1">
    <citation type="journal article" date="2014" name="Int. J. Syst. Evol. Microbiol.">
        <title>Complete genome of a new Firmicutes species belonging to the dominant human colonic microbiota ('Ruminococcus bicirculans') reveals two chromosomes and a selective capacity to utilize plant glucans.</title>
        <authorList>
            <consortium name="NISC Comparative Sequencing Program"/>
            <person name="Wegmann U."/>
            <person name="Louis P."/>
            <person name="Goesmann A."/>
            <person name="Henrissat B."/>
            <person name="Duncan S.H."/>
            <person name="Flint H.J."/>
        </authorList>
    </citation>
    <scope>NUCLEOTIDE SEQUENCE</scope>
    <source>
        <strain evidence="1">VKM Ac-1246</strain>
    </source>
</reference>
<proteinExistence type="predicted"/>
<keyword evidence="2" id="KW-1185">Reference proteome</keyword>
<name>A0ABQ5SXC7_9ACTN</name>
<sequence>MFLGVFTAATWQWSHPVRRVRTSRIAQKTYAVHMVVRGESRPAAGPENGPAVFRSAAEGMRAATFRPEVLAEEMPAPQRIAPYAAALSADVTVGDVDVATGRLILLHDPEGNDAWGTVHAAPGTFRLVAYARADIDVEHISDPLLGEVGWSWLLDALSAHGASHVAAAGTVTRVATESYGGMAEEEGTAQIEIRASWTPVGADSGELDVRPHTEAWGELLCTAAGLPPVPEGVTVMPSRRGQRGA</sequence>
<dbReference type="InterPro" id="IPR021555">
    <property type="entry name" value="DUF3000"/>
</dbReference>
<evidence type="ECO:0000313" key="2">
    <source>
        <dbReference type="Proteomes" id="UP001142292"/>
    </source>
</evidence>
<dbReference type="EMBL" id="BSEL01000005">
    <property type="protein sequence ID" value="GLJ68313.1"/>
    <property type="molecule type" value="Genomic_DNA"/>
</dbReference>
<dbReference type="Pfam" id="PF11452">
    <property type="entry name" value="DUF3000"/>
    <property type="match status" value="1"/>
</dbReference>
<accession>A0ABQ5SXC7</accession>
<organism evidence="1 2">
    <name type="scientific">Nocardioides luteus</name>
    <dbReference type="NCBI Taxonomy" id="1844"/>
    <lineage>
        <taxon>Bacteria</taxon>
        <taxon>Bacillati</taxon>
        <taxon>Actinomycetota</taxon>
        <taxon>Actinomycetes</taxon>
        <taxon>Propionibacteriales</taxon>
        <taxon>Nocardioidaceae</taxon>
        <taxon>Nocardioides</taxon>
    </lineage>
</organism>
<evidence type="ECO:0000313" key="1">
    <source>
        <dbReference type="EMBL" id="GLJ68313.1"/>
    </source>
</evidence>
<dbReference type="Proteomes" id="UP001142292">
    <property type="component" value="Unassembled WGS sequence"/>
</dbReference>
<comment type="caution">
    <text evidence="1">The sequence shown here is derived from an EMBL/GenBank/DDBJ whole genome shotgun (WGS) entry which is preliminary data.</text>
</comment>
<reference evidence="1" key="2">
    <citation type="submission" date="2023-01" db="EMBL/GenBank/DDBJ databases">
        <authorList>
            <person name="Sun Q."/>
            <person name="Evtushenko L."/>
        </authorList>
    </citation>
    <scope>NUCLEOTIDE SEQUENCE</scope>
    <source>
        <strain evidence="1">VKM Ac-1246</strain>
    </source>
</reference>